<proteinExistence type="predicted"/>
<keyword evidence="5" id="KW-1185">Reference proteome</keyword>
<comment type="caution">
    <text evidence="4">The sequence shown here is derived from an EMBL/GenBank/DDBJ whole genome shotgun (WGS) entry which is preliminary data.</text>
</comment>
<feature type="modified residue" description="4-aspartylphosphate" evidence="2">
    <location>
        <position position="52"/>
    </location>
</feature>
<dbReference type="PANTHER" id="PTHR44591:SF3">
    <property type="entry name" value="RESPONSE REGULATORY DOMAIN-CONTAINING PROTEIN"/>
    <property type="match status" value="1"/>
</dbReference>
<feature type="domain" description="Response regulatory" evidence="3">
    <location>
        <begin position="3"/>
        <end position="121"/>
    </location>
</feature>
<dbReference type="InterPro" id="IPR001789">
    <property type="entry name" value="Sig_transdc_resp-reg_receiver"/>
</dbReference>
<dbReference type="InterPro" id="IPR050595">
    <property type="entry name" value="Bact_response_regulator"/>
</dbReference>
<sequence>MRRILLVEDNHTIRHLLSEALREGGCDVVTVAGGLEGLRALQAKRFDALVSDIVMPDMDGLELIRFARRSFPRLHIVAITAGTYTLNSDLLLRAAAAAGADATLRKPFEMEELIAAVAGESATIASENDESSGS</sequence>
<gene>
    <name evidence="4" type="ORF">DRB17_01605</name>
</gene>
<dbReference type="CDD" id="cd00156">
    <property type="entry name" value="REC"/>
    <property type="match status" value="1"/>
</dbReference>
<organism evidence="4 5">
    <name type="scientific">Ferruginivarius sediminum</name>
    <dbReference type="NCBI Taxonomy" id="2661937"/>
    <lineage>
        <taxon>Bacteria</taxon>
        <taxon>Pseudomonadati</taxon>
        <taxon>Pseudomonadota</taxon>
        <taxon>Alphaproteobacteria</taxon>
        <taxon>Rhodospirillales</taxon>
        <taxon>Rhodospirillaceae</taxon>
        <taxon>Ferruginivarius</taxon>
    </lineage>
</organism>
<dbReference type="PANTHER" id="PTHR44591">
    <property type="entry name" value="STRESS RESPONSE REGULATOR PROTEIN 1"/>
    <property type="match status" value="1"/>
</dbReference>
<dbReference type="InterPro" id="IPR011006">
    <property type="entry name" value="CheY-like_superfamily"/>
</dbReference>
<dbReference type="Proteomes" id="UP000253941">
    <property type="component" value="Unassembled WGS sequence"/>
</dbReference>
<evidence type="ECO:0000313" key="5">
    <source>
        <dbReference type="Proteomes" id="UP000253941"/>
    </source>
</evidence>
<dbReference type="Pfam" id="PF00072">
    <property type="entry name" value="Response_reg"/>
    <property type="match status" value="1"/>
</dbReference>
<dbReference type="SUPFAM" id="SSF52172">
    <property type="entry name" value="CheY-like"/>
    <property type="match status" value="1"/>
</dbReference>
<evidence type="ECO:0000313" key="4">
    <source>
        <dbReference type="EMBL" id="RDD63884.1"/>
    </source>
</evidence>
<dbReference type="Gene3D" id="3.40.50.2300">
    <property type="match status" value="1"/>
</dbReference>
<dbReference type="RefSeq" id="WP_114580397.1">
    <property type="nucleotide sequence ID" value="NZ_QPMH01000001.1"/>
</dbReference>
<dbReference type="AlphaFoldDB" id="A0A369TGY9"/>
<accession>A0A369TGY9</accession>
<evidence type="ECO:0000259" key="3">
    <source>
        <dbReference type="PROSITE" id="PS50110"/>
    </source>
</evidence>
<dbReference type="PROSITE" id="PS50110">
    <property type="entry name" value="RESPONSE_REGULATORY"/>
    <property type="match status" value="1"/>
</dbReference>
<evidence type="ECO:0000256" key="2">
    <source>
        <dbReference type="PROSITE-ProRule" id="PRU00169"/>
    </source>
</evidence>
<dbReference type="EMBL" id="QPMH01000001">
    <property type="protein sequence ID" value="RDD63884.1"/>
    <property type="molecule type" value="Genomic_DNA"/>
</dbReference>
<name>A0A369TGY9_9PROT</name>
<reference evidence="4 5" key="1">
    <citation type="submission" date="2018-07" db="EMBL/GenBank/DDBJ databases">
        <title>Venubactetium sediminum gen. nov., sp. nov., isolated from a marine solar saltern.</title>
        <authorList>
            <person name="Wang S."/>
        </authorList>
    </citation>
    <scope>NUCLEOTIDE SEQUENCE [LARGE SCALE GENOMIC DNA]</scope>
    <source>
        <strain evidence="4 5">WD2A32</strain>
    </source>
</reference>
<evidence type="ECO:0000256" key="1">
    <source>
        <dbReference type="ARBA" id="ARBA00022553"/>
    </source>
</evidence>
<keyword evidence="1 2" id="KW-0597">Phosphoprotein</keyword>
<protein>
    <submittedName>
        <fullName evidence="4">Response regulator</fullName>
    </submittedName>
</protein>
<dbReference type="GO" id="GO:0000160">
    <property type="term" value="P:phosphorelay signal transduction system"/>
    <property type="evidence" value="ECO:0007669"/>
    <property type="project" value="InterPro"/>
</dbReference>
<dbReference type="SMART" id="SM00448">
    <property type="entry name" value="REC"/>
    <property type="match status" value="1"/>
</dbReference>